<dbReference type="Proteomes" id="UP000273405">
    <property type="component" value="Unassembled WGS sequence"/>
</dbReference>
<dbReference type="OrthoDB" id="9758182at2"/>
<dbReference type="GO" id="GO:0004355">
    <property type="term" value="F:glutamate synthase (NADPH) activity"/>
    <property type="evidence" value="ECO:0007669"/>
    <property type="project" value="UniProtKB-EC"/>
</dbReference>
<comment type="cofactor">
    <cofactor evidence="1">
        <name>FMN</name>
        <dbReference type="ChEBI" id="CHEBI:58210"/>
    </cofactor>
</comment>
<dbReference type="InterPro" id="IPR029055">
    <property type="entry name" value="Ntn_hydrolases_N"/>
</dbReference>
<evidence type="ECO:0000313" key="24">
    <source>
        <dbReference type="Proteomes" id="UP000273405"/>
    </source>
</evidence>
<comment type="caution">
    <text evidence="23">The sequence shown here is derived from an EMBL/GenBank/DDBJ whole genome shotgun (WGS) entry which is preliminary data.</text>
</comment>
<evidence type="ECO:0000256" key="18">
    <source>
        <dbReference type="ARBA" id="ARBA00048151"/>
    </source>
</evidence>
<evidence type="ECO:0000256" key="4">
    <source>
        <dbReference type="ARBA" id="ARBA00009716"/>
    </source>
</evidence>
<dbReference type="EC" id="1.4.1.13" evidence="5"/>
<dbReference type="Gene3D" id="3.60.20.10">
    <property type="entry name" value="Glutamine Phosphoribosylpyrophosphate, subunit 1, domain 1"/>
    <property type="match status" value="1"/>
</dbReference>
<dbReference type="GO" id="GO:0006537">
    <property type="term" value="P:glutamate biosynthetic process"/>
    <property type="evidence" value="ECO:0007669"/>
    <property type="project" value="UniProtKB-KW"/>
</dbReference>
<evidence type="ECO:0000256" key="11">
    <source>
        <dbReference type="ARBA" id="ARBA00022962"/>
    </source>
</evidence>
<dbReference type="Pfam" id="PF01493">
    <property type="entry name" value="GXGXG"/>
    <property type="match status" value="1"/>
</dbReference>
<evidence type="ECO:0000256" key="8">
    <source>
        <dbReference type="ARBA" id="ARBA00022643"/>
    </source>
</evidence>
<dbReference type="FunFam" id="3.20.20.70:FF:000031">
    <property type="entry name" value="Glutamate synthase 1 [NADH]"/>
    <property type="match status" value="1"/>
</dbReference>
<dbReference type="RefSeq" id="WP_120627706.1">
    <property type="nucleotide sequence ID" value="NZ_RAWG01000174.1"/>
</dbReference>
<keyword evidence="6" id="KW-0028">Amino-acid biosynthesis</keyword>
<dbReference type="InterPro" id="IPR006982">
    <property type="entry name" value="Glu_synth_centr_N"/>
</dbReference>
<comment type="catalytic activity">
    <reaction evidence="18">
        <text>2 L-glutamate + NADP(+) = L-glutamine + 2-oxoglutarate + NADPH + H(+)</text>
        <dbReference type="Rhea" id="RHEA:15501"/>
        <dbReference type="ChEBI" id="CHEBI:15378"/>
        <dbReference type="ChEBI" id="CHEBI:16810"/>
        <dbReference type="ChEBI" id="CHEBI:29985"/>
        <dbReference type="ChEBI" id="CHEBI:57783"/>
        <dbReference type="ChEBI" id="CHEBI:58349"/>
        <dbReference type="ChEBI" id="CHEBI:58359"/>
        <dbReference type="EC" id="1.4.1.13"/>
    </reaction>
</comment>
<dbReference type="Gene3D" id="3.20.20.70">
    <property type="entry name" value="Aldolase class I"/>
    <property type="match status" value="2"/>
</dbReference>
<dbReference type="CDD" id="cd02808">
    <property type="entry name" value="GltS_FMN"/>
    <property type="match status" value="1"/>
</dbReference>
<evidence type="ECO:0000256" key="15">
    <source>
        <dbReference type="ARBA" id="ARBA00023164"/>
    </source>
</evidence>
<evidence type="ECO:0000256" key="1">
    <source>
        <dbReference type="ARBA" id="ARBA00001917"/>
    </source>
</evidence>
<evidence type="ECO:0000256" key="9">
    <source>
        <dbReference type="ARBA" id="ARBA00022723"/>
    </source>
</evidence>
<keyword evidence="24" id="KW-1185">Reference proteome</keyword>
<evidence type="ECO:0000256" key="17">
    <source>
        <dbReference type="ARBA" id="ARBA00037898"/>
    </source>
</evidence>
<dbReference type="PROSITE" id="PS51278">
    <property type="entry name" value="GATASE_TYPE_2"/>
    <property type="match status" value="1"/>
</dbReference>
<dbReference type="CDD" id="cd00982">
    <property type="entry name" value="gltB_C"/>
    <property type="match status" value="1"/>
</dbReference>
<reference evidence="24" key="1">
    <citation type="submission" date="2018-09" db="EMBL/GenBank/DDBJ databases">
        <authorList>
            <person name="Livingstone P.G."/>
            <person name="Whitworth D.E."/>
        </authorList>
    </citation>
    <scope>NUCLEOTIDE SEQUENCE [LARGE SCALE GENOMIC DNA]</scope>
    <source>
        <strain evidence="24">CA040B</strain>
    </source>
</reference>
<evidence type="ECO:0000256" key="20">
    <source>
        <dbReference type="ARBA" id="ARBA00079921"/>
    </source>
</evidence>
<accession>A0A3A8N6G5</accession>
<dbReference type="InterPro" id="IPR050711">
    <property type="entry name" value="ET-N_metabolism_enzyme"/>
</dbReference>
<dbReference type="PANTHER" id="PTHR11938:SF133">
    <property type="entry name" value="GLUTAMATE SYNTHASE (NADH)"/>
    <property type="match status" value="1"/>
</dbReference>
<keyword evidence="8" id="KW-0288">FMN</keyword>
<comment type="pathway">
    <text evidence="17">Amino-acid biosynthesis; L-glutamate biosynthesis via GLT pathway; L-glutamate from 2-oxoglutarate and L-glutamine (NADP(+) route): step 1/1.</text>
</comment>
<feature type="domain" description="Glutamine amidotransferase type-2" evidence="22">
    <location>
        <begin position="21"/>
        <end position="418"/>
    </location>
</feature>
<keyword evidence="10" id="KW-0274">FAD</keyword>
<organism evidence="23 24">
    <name type="scientific">Corallococcus sicarius</name>
    <dbReference type="NCBI Taxonomy" id="2316726"/>
    <lineage>
        <taxon>Bacteria</taxon>
        <taxon>Pseudomonadati</taxon>
        <taxon>Myxococcota</taxon>
        <taxon>Myxococcia</taxon>
        <taxon>Myxococcales</taxon>
        <taxon>Cystobacterineae</taxon>
        <taxon>Myxococcaceae</taxon>
        <taxon>Corallococcus</taxon>
    </lineage>
</organism>
<evidence type="ECO:0000256" key="16">
    <source>
        <dbReference type="ARBA" id="ARBA00023291"/>
    </source>
</evidence>
<evidence type="ECO:0000256" key="6">
    <source>
        <dbReference type="ARBA" id="ARBA00022605"/>
    </source>
</evidence>
<dbReference type="FunFam" id="2.160.20.60:FF:000001">
    <property type="entry name" value="Glutamate synthase, large subunit"/>
    <property type="match status" value="1"/>
</dbReference>
<keyword evidence="12 23" id="KW-0560">Oxidoreductase</keyword>
<dbReference type="Pfam" id="PF01645">
    <property type="entry name" value="Glu_synthase"/>
    <property type="match status" value="1"/>
</dbReference>
<dbReference type="InterPro" id="IPR017932">
    <property type="entry name" value="GATase_2_dom"/>
</dbReference>
<gene>
    <name evidence="23" type="ORF">D7X12_24550</name>
</gene>
<dbReference type="Gene3D" id="2.160.20.60">
    <property type="entry name" value="Glutamate synthase, alpha subunit, C-terminal domain"/>
    <property type="match status" value="1"/>
</dbReference>
<dbReference type="GO" id="GO:0046872">
    <property type="term" value="F:metal ion binding"/>
    <property type="evidence" value="ECO:0007669"/>
    <property type="project" value="UniProtKB-KW"/>
</dbReference>
<dbReference type="InterPro" id="IPR013785">
    <property type="entry name" value="Aldolase_TIM"/>
</dbReference>
<proteinExistence type="inferred from homology"/>
<dbReference type="Pfam" id="PF04898">
    <property type="entry name" value="Glu_syn_central"/>
    <property type="match status" value="1"/>
</dbReference>
<name>A0A3A8N6G5_9BACT</name>
<dbReference type="Pfam" id="PF00310">
    <property type="entry name" value="GATase_2"/>
    <property type="match status" value="1"/>
</dbReference>
<evidence type="ECO:0000256" key="14">
    <source>
        <dbReference type="ARBA" id="ARBA00023014"/>
    </source>
</evidence>
<dbReference type="NCBIfam" id="NF008730">
    <property type="entry name" value="PRK11750.1"/>
    <property type="match status" value="1"/>
</dbReference>
<evidence type="ECO:0000256" key="10">
    <source>
        <dbReference type="ARBA" id="ARBA00022827"/>
    </source>
</evidence>
<dbReference type="InterPro" id="IPR036485">
    <property type="entry name" value="Glu_synth_asu_C_sf"/>
</dbReference>
<keyword evidence="15" id="KW-0314">Glutamate biosynthesis</keyword>
<keyword evidence="13" id="KW-0408">Iron</keyword>
<dbReference type="PANTHER" id="PTHR11938">
    <property type="entry name" value="FAD NADPH DEHYDROGENASE/OXIDOREDUCTASE"/>
    <property type="match status" value="1"/>
</dbReference>
<keyword evidence="16" id="KW-0003">3Fe-4S</keyword>
<protein>
    <recommendedName>
        <fullName evidence="19">Glutamate synthase [NADPH] large chain</fullName>
        <ecNumber evidence="5">1.4.1.13</ecNumber>
    </recommendedName>
    <alternativeName>
        <fullName evidence="20">Glutamate synthase subunit alpha</fullName>
    </alternativeName>
</protein>
<evidence type="ECO:0000313" key="23">
    <source>
        <dbReference type="EMBL" id="RKH39099.1"/>
    </source>
</evidence>
<feature type="region of interest" description="Disordered" evidence="21">
    <location>
        <begin position="909"/>
        <end position="935"/>
    </location>
</feature>
<dbReference type="SUPFAM" id="SSF51395">
    <property type="entry name" value="FMN-linked oxidoreductases"/>
    <property type="match status" value="1"/>
</dbReference>
<dbReference type="SUPFAM" id="SSF69336">
    <property type="entry name" value="Alpha subunit of glutamate synthase, C-terminal domain"/>
    <property type="match status" value="1"/>
</dbReference>
<evidence type="ECO:0000259" key="22">
    <source>
        <dbReference type="PROSITE" id="PS51278"/>
    </source>
</evidence>
<evidence type="ECO:0000256" key="7">
    <source>
        <dbReference type="ARBA" id="ARBA00022630"/>
    </source>
</evidence>
<dbReference type="InterPro" id="IPR002489">
    <property type="entry name" value="Glu_synth_asu_C"/>
</dbReference>
<keyword evidence="9" id="KW-0479">Metal-binding</keyword>
<dbReference type="CDD" id="cd00713">
    <property type="entry name" value="GltS"/>
    <property type="match status" value="1"/>
</dbReference>
<feature type="compositionally biased region" description="Basic and acidic residues" evidence="21">
    <location>
        <begin position="919"/>
        <end position="934"/>
    </location>
</feature>
<keyword evidence="7" id="KW-0285">Flavoprotein</keyword>
<evidence type="ECO:0000256" key="19">
    <source>
        <dbReference type="ARBA" id="ARBA00072108"/>
    </source>
</evidence>
<keyword evidence="11" id="KW-0315">Glutamine amidotransferase</keyword>
<evidence type="ECO:0000256" key="3">
    <source>
        <dbReference type="ARBA" id="ARBA00001974"/>
    </source>
</evidence>
<keyword evidence="14" id="KW-0411">Iron-sulfur</keyword>
<dbReference type="FunFam" id="3.60.20.10:FF:000001">
    <property type="entry name" value="Glutamate synthase, large subunit"/>
    <property type="match status" value="1"/>
</dbReference>
<dbReference type="EMBL" id="RAWG01000174">
    <property type="protein sequence ID" value="RKH39099.1"/>
    <property type="molecule type" value="Genomic_DNA"/>
</dbReference>
<comment type="similarity">
    <text evidence="4">Belongs to the glutamate synthase family.</text>
</comment>
<dbReference type="GO" id="GO:0019676">
    <property type="term" value="P:ammonia assimilation cycle"/>
    <property type="evidence" value="ECO:0007669"/>
    <property type="project" value="TreeGrafter"/>
</dbReference>
<comment type="cofactor">
    <cofactor evidence="2">
        <name>[3Fe-4S] cluster</name>
        <dbReference type="ChEBI" id="CHEBI:21137"/>
    </cofactor>
</comment>
<dbReference type="GO" id="GO:0051538">
    <property type="term" value="F:3 iron, 4 sulfur cluster binding"/>
    <property type="evidence" value="ECO:0007669"/>
    <property type="project" value="UniProtKB-KW"/>
</dbReference>
<sequence length="1524" mass="166133">MSSTLPRRYGLYEPETEHDACGVGFVAHLRGQRSRGIVEDALELLNRLSHRAAAGRDPETGDGAGILVQLPHRFFNHEAPKLGFELPPRRQYGVAQVFLPAEPEARAACEALFEDVVEEEGQRLLGWRDVPVAPEELGPLARQVAPVIRQLFIARRRVVPSAFERKLYRIRKLVENRVQARGVDPQGRFHVASCSSETLIYKGLLLPRQLPRFFADLRHPEFVSALALVHSRFSTNTFPTWELAQPFRFIAHNGEINTLRGNRNWMTARRGLLQTAKLGGSLEPLWPIIVPGKSDSAQFDNMVELLYLGGRTLPHAMMMMIPEAWEGHKEMADERRAFYEYSASLLEPWDGPAAIAFTDGQLIGATLDRNGLRPARYLVTEDDRIILASETGVIDVPPSQVRRKGRLTPGRMLLVDTTEGRIIEDEEVKRELTTRWPYRRWLQRNVFTFEDLPAVPAPPRVKGETLWRLQRAFGYTDEDVRTTLVPMAEGGKEPTGSMGTDTPLAVLSDQAPTLFNYFHQLFAQVTNPPIDPLREALVMTLATALGPEGNTFEETPEQCHRLSLPGPILTNGQLARLANLRGDTGLFEPRPLSLLYPHAGGSATALEVAVERLCMAAVDAVDAGASILVLSDRGVDAAHAAIPALLAVSAVHQRLVRDGTRMYTGIVLETAEAREVHHFACLFAYGVSAVNPYLALDTLRALADSGELKADADKAQAQYVHALEEGLLKVMSKMGISTLQSYRGSQLFEAVGLQRSLIEKHFTGTPSRVEGVGLPELGREVAERHARGFGPAAELEEGLLPVGGQFRWRRQGERHKWNPATVAKLQAAVRADDAALFQEYSKLADDETREHSNLRGLLDVVTEGCTPVPLEEVEPALSLARRFVTGAMSFGSISAEAHETLAIAMNRLGGKSNSGEGGEEARRYAKEPNGDSRRSAIKQVASARFGVTAEYLVNADELQIKMAQGAKPGEGGQLPGHKVDERIARVRWSTPGVTLISPPPHHDIYSIEDLAQLIYDLQSVNAKARVSVKLVSEVGVGTIAAGVAKAGAGCVVIAGYEGGTGASPLSSLQHAGLPWELGLAETQQVLVHNGLRSRIRVQVDGGLRTARDVLVAALLGAEEFGLATASLVSVGCIMLRKCHLNTCSAGIATQDPALRERYQGTPENVVSFFMLLAEDLRRQMAQLGVRRLEELVGRVDLLRQRAAVDHWKARKVDLSALLTAPAAPASEPRHCDVPHQKDVSDHLDHGLLEKAQSVLAGGPPLLLSLPVSNTHRAVGAMLSGEIARRHGAQGLPDGKLRVKLKGSAGQSFGAFLAAGVTLELEGDTNDYLGKGLSGGRVIVYPPEGSRFTPEENVLVGNTVLYGATAGEVYLRGLAGERFAVRNSGAQAVVEGVGDHGCEYMTGGVVVVLGQTGRNFAAGMSGGTAYVLDRERSFRERCNLEMVELESLVDESEIWLVHGMIERHLHHTGSALARRVLDNWELMVPQFMKVMPTDYKRVLQARRAARRPPPATGVQQQLHVVGGGV</sequence>
<evidence type="ECO:0000256" key="2">
    <source>
        <dbReference type="ARBA" id="ARBA00001927"/>
    </source>
</evidence>
<evidence type="ECO:0000256" key="5">
    <source>
        <dbReference type="ARBA" id="ARBA00012079"/>
    </source>
</evidence>
<dbReference type="InterPro" id="IPR002932">
    <property type="entry name" value="Glu_synthdom"/>
</dbReference>
<dbReference type="SUPFAM" id="SSF56235">
    <property type="entry name" value="N-terminal nucleophile aminohydrolases (Ntn hydrolases)"/>
    <property type="match status" value="1"/>
</dbReference>
<evidence type="ECO:0000256" key="13">
    <source>
        <dbReference type="ARBA" id="ARBA00023004"/>
    </source>
</evidence>
<evidence type="ECO:0000256" key="12">
    <source>
        <dbReference type="ARBA" id="ARBA00023002"/>
    </source>
</evidence>
<evidence type="ECO:0000256" key="21">
    <source>
        <dbReference type="SAM" id="MobiDB-lite"/>
    </source>
</evidence>
<comment type="cofactor">
    <cofactor evidence="3">
        <name>FAD</name>
        <dbReference type="ChEBI" id="CHEBI:57692"/>
    </cofactor>
</comment>